<dbReference type="EMBL" id="JAGGJU010000018">
    <property type="protein sequence ID" value="MBP1853428.1"/>
    <property type="molecule type" value="Genomic_DNA"/>
</dbReference>
<reference evidence="1 2" key="1">
    <citation type="submission" date="2021-03" db="EMBL/GenBank/DDBJ databases">
        <title>Genomic Encyclopedia of Type Strains, Phase IV (KMG-IV): sequencing the most valuable type-strain genomes for metagenomic binning, comparative biology and taxonomic classification.</title>
        <authorList>
            <person name="Goeker M."/>
        </authorList>
    </citation>
    <scope>NUCLEOTIDE SEQUENCE [LARGE SCALE GENOMIC DNA]</scope>
    <source>
        <strain evidence="1 2">DSM 21600</strain>
    </source>
</reference>
<name>A0ABS4E655_9HYPH</name>
<evidence type="ECO:0000313" key="1">
    <source>
        <dbReference type="EMBL" id="MBP1853428.1"/>
    </source>
</evidence>
<proteinExistence type="predicted"/>
<protein>
    <submittedName>
        <fullName evidence="1">Uncharacterized protein</fullName>
    </submittedName>
</protein>
<comment type="caution">
    <text evidence="1">The sequence shown here is derived from an EMBL/GenBank/DDBJ whole genome shotgun (WGS) entry which is preliminary data.</text>
</comment>
<evidence type="ECO:0000313" key="2">
    <source>
        <dbReference type="Proteomes" id="UP000759443"/>
    </source>
</evidence>
<organism evidence="1 2">
    <name type="scientific">Rhizobium halophytocola</name>
    <dbReference type="NCBI Taxonomy" id="735519"/>
    <lineage>
        <taxon>Bacteria</taxon>
        <taxon>Pseudomonadati</taxon>
        <taxon>Pseudomonadota</taxon>
        <taxon>Alphaproteobacteria</taxon>
        <taxon>Hyphomicrobiales</taxon>
        <taxon>Rhizobiaceae</taxon>
        <taxon>Rhizobium/Agrobacterium group</taxon>
        <taxon>Rhizobium</taxon>
    </lineage>
</organism>
<gene>
    <name evidence="1" type="ORF">J2Z17_004889</name>
</gene>
<accession>A0ABS4E655</accession>
<keyword evidence="2" id="KW-1185">Reference proteome</keyword>
<dbReference type="Proteomes" id="UP000759443">
    <property type="component" value="Unassembled WGS sequence"/>
</dbReference>
<sequence>MLDEPGLVASADPDFADEPLVDAGRSWQQGLRLGRLTRLRQIGDELYAAGEGGQTYRRAKGAWEPLDPAFFRPEIDPNWQLEFIPADWIAKGYSVTDYLAEHPDITDRWAERLTEVYRDDLIYGINGPHQNEVYVCGKDGLLAVRTDEGGFRRLPLETEARLLDIAVLDEDRILVCGEQVLLIGNHRDGFRPAARLPSDLTFRRMAVLAGKVYLAASGGSGGLFVCDNGRLARVETSLDREIGGLSWLSATEDMLLAVGHKEIVRFDGKSWDRVRYPGNG</sequence>
<dbReference type="RefSeq" id="WP_209949262.1">
    <property type="nucleotide sequence ID" value="NZ_JAGGJU010000018.1"/>
</dbReference>